<sequence length="92" mass="10384">MKSDRNNTEMYRARLLQEFQSAPSEAWFGQEVVAAIRNCSEATIERDRWSGGGVPFVKCGRSVRYSKSSILEWLASHKPVKSTTESDAREGN</sequence>
<proteinExistence type="predicted"/>
<evidence type="ECO:0000313" key="3">
    <source>
        <dbReference type="Proteomes" id="UP000254720"/>
    </source>
</evidence>
<dbReference type="AlphaFoldDB" id="A0A370G0E0"/>
<accession>A0A370G0E0</accession>
<dbReference type="EMBL" id="QQAX01000042">
    <property type="protein sequence ID" value="RDI37195.1"/>
    <property type="molecule type" value="Genomic_DNA"/>
</dbReference>
<dbReference type="InterPro" id="IPR041657">
    <property type="entry name" value="HTH_17"/>
</dbReference>
<protein>
    <recommendedName>
        <fullName evidence="1">Helix-turn-helix domain-containing protein</fullName>
    </recommendedName>
</protein>
<evidence type="ECO:0000259" key="1">
    <source>
        <dbReference type="Pfam" id="PF12728"/>
    </source>
</evidence>
<gene>
    <name evidence="2" type="ORF">C8D86_1423</name>
</gene>
<reference evidence="2 3" key="1">
    <citation type="submission" date="2018-07" db="EMBL/GenBank/DDBJ databases">
        <title>Genomic Encyclopedia of Type Strains, Phase IV (KMG-IV): sequencing the most valuable type-strain genomes for metagenomic binning, comparative biology and taxonomic classification.</title>
        <authorList>
            <person name="Goeker M."/>
        </authorList>
    </citation>
    <scope>NUCLEOTIDE SEQUENCE [LARGE SCALE GENOMIC DNA]</scope>
    <source>
        <strain evidence="2 3">DSM 16500</strain>
    </source>
</reference>
<dbReference type="Pfam" id="PF12728">
    <property type="entry name" value="HTH_17"/>
    <property type="match status" value="1"/>
</dbReference>
<dbReference type="RefSeq" id="WP_114835474.1">
    <property type="nucleotide sequence ID" value="NZ_LR699114.1"/>
</dbReference>
<comment type="caution">
    <text evidence="2">The sequence shown here is derived from an EMBL/GenBank/DDBJ whole genome shotgun (WGS) entry which is preliminary data.</text>
</comment>
<feature type="domain" description="Helix-turn-helix" evidence="1">
    <location>
        <begin position="33"/>
        <end position="77"/>
    </location>
</feature>
<organism evidence="2 3">
    <name type="scientific">Aquicella lusitana</name>
    <dbReference type="NCBI Taxonomy" id="254246"/>
    <lineage>
        <taxon>Bacteria</taxon>
        <taxon>Pseudomonadati</taxon>
        <taxon>Pseudomonadota</taxon>
        <taxon>Gammaproteobacteria</taxon>
        <taxon>Legionellales</taxon>
        <taxon>Coxiellaceae</taxon>
        <taxon>Aquicella</taxon>
    </lineage>
</organism>
<evidence type="ECO:0000313" key="2">
    <source>
        <dbReference type="EMBL" id="RDI37195.1"/>
    </source>
</evidence>
<dbReference type="Proteomes" id="UP000254720">
    <property type="component" value="Unassembled WGS sequence"/>
</dbReference>
<name>A0A370G0E0_9COXI</name>
<dbReference type="OrthoDB" id="9806994at2"/>
<keyword evidence="3" id="KW-1185">Reference proteome</keyword>